<dbReference type="AlphaFoldDB" id="A0A4Q0VKI3"/>
<comment type="caution">
    <text evidence="1">The sequence shown here is derived from an EMBL/GenBank/DDBJ whole genome shotgun (WGS) entry which is preliminary data.</text>
</comment>
<protein>
    <submittedName>
        <fullName evidence="1">Uncharacterized protein</fullName>
    </submittedName>
</protein>
<evidence type="ECO:0000313" key="2">
    <source>
        <dbReference type="Proteomes" id="UP000290649"/>
    </source>
</evidence>
<reference evidence="1 2" key="1">
    <citation type="journal article" date="2019" name="Int. J. Syst. Evol. Microbiol.">
        <title>Anaerobacillus alkaliphilus sp. nov., a novel alkaliphilic and moderately halophilic bacterium.</title>
        <authorList>
            <person name="Borsodi A.K."/>
            <person name="Aszalos J.M."/>
            <person name="Bihari P."/>
            <person name="Nagy I."/>
            <person name="Schumann P."/>
            <person name="Sproer C."/>
            <person name="Kovacs A.L."/>
            <person name="Boka K."/>
            <person name="Dobosy P."/>
            <person name="Ovari M."/>
            <person name="Szili-Kovacs T."/>
            <person name="Toth E."/>
        </authorList>
    </citation>
    <scope>NUCLEOTIDE SEQUENCE [LARGE SCALE GENOMIC DNA]</scope>
    <source>
        <strain evidence="1 2">B16-10</strain>
    </source>
</reference>
<dbReference type="RefSeq" id="WP_206662963.1">
    <property type="nucleotide sequence ID" value="NZ_QOUX01000056.1"/>
</dbReference>
<feature type="non-terminal residue" evidence="1">
    <location>
        <position position="1"/>
    </location>
</feature>
<name>A0A4Q0VKI3_9BACI</name>
<sequence>PLPSTVSRVEDNNSNLSYSGSWITTSSSNYSGGTYSYASSLNASVEYTFTGTGIRVLSLTSTRNGLMDVYINDQIITKVNLYSASVSYRVNVFEKLDLPYGTHTIKLVNPAQIGHHSAVETRINVDAFDVIAPILPNAPTDLHAQPDFTSVGLSWETN</sequence>
<dbReference type="Proteomes" id="UP000290649">
    <property type="component" value="Unassembled WGS sequence"/>
</dbReference>
<organism evidence="1 2">
    <name type="scientific">Anaerobacillus alkaliphilus</name>
    <dbReference type="NCBI Taxonomy" id="1548597"/>
    <lineage>
        <taxon>Bacteria</taxon>
        <taxon>Bacillati</taxon>
        <taxon>Bacillota</taxon>
        <taxon>Bacilli</taxon>
        <taxon>Bacillales</taxon>
        <taxon>Bacillaceae</taxon>
        <taxon>Anaerobacillus</taxon>
    </lineage>
</organism>
<proteinExistence type="predicted"/>
<evidence type="ECO:0000313" key="1">
    <source>
        <dbReference type="EMBL" id="RXI95361.1"/>
    </source>
</evidence>
<feature type="non-terminal residue" evidence="1">
    <location>
        <position position="158"/>
    </location>
</feature>
<accession>A0A4Q0VKI3</accession>
<gene>
    <name evidence="1" type="ORF">DS745_24395</name>
</gene>
<dbReference type="Gene3D" id="2.60.120.260">
    <property type="entry name" value="Galactose-binding domain-like"/>
    <property type="match status" value="1"/>
</dbReference>
<keyword evidence="2" id="KW-1185">Reference proteome</keyword>
<dbReference type="EMBL" id="QOUX01000056">
    <property type="protein sequence ID" value="RXI95361.1"/>
    <property type="molecule type" value="Genomic_DNA"/>
</dbReference>